<dbReference type="AlphaFoldDB" id="A0A7W9G2R7"/>
<comment type="caution">
    <text evidence="2">The sequence shown here is derived from an EMBL/GenBank/DDBJ whole genome shotgun (WGS) entry which is preliminary data.</text>
</comment>
<keyword evidence="1" id="KW-0732">Signal</keyword>
<gene>
    <name evidence="2" type="ORF">HD596_002835</name>
</gene>
<keyword evidence="3" id="KW-1185">Reference proteome</keyword>
<feature type="chain" id="PRO_5030921509" evidence="1">
    <location>
        <begin position="22"/>
        <end position="40"/>
    </location>
</feature>
<proteinExistence type="predicted"/>
<dbReference type="EMBL" id="JACHMB010000001">
    <property type="protein sequence ID" value="MBB5776079.1"/>
    <property type="molecule type" value="Genomic_DNA"/>
</dbReference>
<accession>A0A7W9G2R7</accession>
<organism evidence="2 3">
    <name type="scientific">Nonomuraea jabiensis</name>
    <dbReference type="NCBI Taxonomy" id="882448"/>
    <lineage>
        <taxon>Bacteria</taxon>
        <taxon>Bacillati</taxon>
        <taxon>Actinomycetota</taxon>
        <taxon>Actinomycetes</taxon>
        <taxon>Streptosporangiales</taxon>
        <taxon>Streptosporangiaceae</taxon>
        <taxon>Nonomuraea</taxon>
    </lineage>
</organism>
<name>A0A7W9G2R7_9ACTN</name>
<feature type="signal peptide" evidence="1">
    <location>
        <begin position="1"/>
        <end position="21"/>
    </location>
</feature>
<sequence>MLITAAVIAAAGLAFASPAHAVDETPGGGQVTTNGYTWSN</sequence>
<dbReference type="Proteomes" id="UP000579153">
    <property type="component" value="Unassembled WGS sequence"/>
</dbReference>
<evidence type="ECO:0000313" key="2">
    <source>
        <dbReference type="EMBL" id="MBB5776079.1"/>
    </source>
</evidence>
<evidence type="ECO:0000256" key="1">
    <source>
        <dbReference type="SAM" id="SignalP"/>
    </source>
</evidence>
<protein>
    <submittedName>
        <fullName evidence="2">Uncharacterized protein</fullName>
    </submittedName>
</protein>
<reference evidence="2 3" key="1">
    <citation type="submission" date="2020-08" db="EMBL/GenBank/DDBJ databases">
        <title>Sequencing the genomes of 1000 actinobacteria strains.</title>
        <authorList>
            <person name="Klenk H.-P."/>
        </authorList>
    </citation>
    <scope>NUCLEOTIDE SEQUENCE [LARGE SCALE GENOMIC DNA]</scope>
    <source>
        <strain evidence="2 3">DSM 45507</strain>
    </source>
</reference>
<evidence type="ECO:0000313" key="3">
    <source>
        <dbReference type="Proteomes" id="UP000579153"/>
    </source>
</evidence>